<dbReference type="AlphaFoldDB" id="A0AAV7W866"/>
<comment type="caution">
    <text evidence="1">The sequence shown here is derived from an EMBL/GenBank/DDBJ whole genome shotgun (WGS) entry which is preliminary data.</text>
</comment>
<organism evidence="1 2">
    <name type="scientific">Pleurodeles waltl</name>
    <name type="common">Iberian ribbed newt</name>
    <dbReference type="NCBI Taxonomy" id="8319"/>
    <lineage>
        <taxon>Eukaryota</taxon>
        <taxon>Metazoa</taxon>
        <taxon>Chordata</taxon>
        <taxon>Craniata</taxon>
        <taxon>Vertebrata</taxon>
        <taxon>Euteleostomi</taxon>
        <taxon>Amphibia</taxon>
        <taxon>Batrachia</taxon>
        <taxon>Caudata</taxon>
        <taxon>Salamandroidea</taxon>
        <taxon>Salamandridae</taxon>
        <taxon>Pleurodelinae</taxon>
        <taxon>Pleurodeles</taxon>
    </lineage>
</organism>
<gene>
    <name evidence="1" type="ORF">NDU88_003870</name>
</gene>
<dbReference type="Proteomes" id="UP001066276">
    <property type="component" value="Chromosome 1_2"/>
</dbReference>
<evidence type="ECO:0000313" key="1">
    <source>
        <dbReference type="EMBL" id="KAJ1208485.1"/>
    </source>
</evidence>
<accession>A0AAV7W866</accession>
<name>A0AAV7W866_PLEWA</name>
<evidence type="ECO:0000313" key="2">
    <source>
        <dbReference type="Proteomes" id="UP001066276"/>
    </source>
</evidence>
<protein>
    <submittedName>
        <fullName evidence="1">Uncharacterized protein</fullName>
    </submittedName>
</protein>
<proteinExistence type="predicted"/>
<dbReference type="EMBL" id="JANPWB010000002">
    <property type="protein sequence ID" value="KAJ1208485.1"/>
    <property type="molecule type" value="Genomic_DNA"/>
</dbReference>
<sequence length="77" mass="8574">MIPPPARHWLAERDVVLPRRGMAISPRVEQLAATSETRKAGLGRECWFGIAPNVNDSQLLSSWLPNAINEKVLQSLL</sequence>
<reference evidence="1" key="1">
    <citation type="journal article" date="2022" name="bioRxiv">
        <title>Sequencing and chromosome-scale assembly of the giantPleurodeles waltlgenome.</title>
        <authorList>
            <person name="Brown T."/>
            <person name="Elewa A."/>
            <person name="Iarovenko S."/>
            <person name="Subramanian E."/>
            <person name="Araus A.J."/>
            <person name="Petzold A."/>
            <person name="Susuki M."/>
            <person name="Suzuki K.-i.T."/>
            <person name="Hayashi T."/>
            <person name="Toyoda A."/>
            <person name="Oliveira C."/>
            <person name="Osipova E."/>
            <person name="Leigh N.D."/>
            <person name="Simon A."/>
            <person name="Yun M.H."/>
        </authorList>
    </citation>
    <scope>NUCLEOTIDE SEQUENCE</scope>
    <source>
        <strain evidence="1">20211129_DDA</strain>
        <tissue evidence="1">Liver</tissue>
    </source>
</reference>
<keyword evidence="2" id="KW-1185">Reference proteome</keyword>